<evidence type="ECO:0000313" key="2">
    <source>
        <dbReference type="Proteomes" id="UP001280629"/>
    </source>
</evidence>
<sequence>MKTECESYVMVRELHHLNEEYQLAPTQFKSMILTDIRLIEEALSLLKTDTNPMM</sequence>
<accession>A0ABU4FYP6</accession>
<proteinExistence type="predicted"/>
<comment type="caution">
    <text evidence="1">The sequence shown here is derived from an EMBL/GenBank/DDBJ whole genome shotgun (WGS) entry which is preliminary data.</text>
</comment>
<name>A0ABU4FYP6_9BACL</name>
<dbReference type="Proteomes" id="UP001280629">
    <property type="component" value="Unassembled WGS sequence"/>
</dbReference>
<reference evidence="1 2" key="1">
    <citation type="submission" date="2023-06" db="EMBL/GenBank/DDBJ databases">
        <title>Sporosarcina sp. nov., isolated from Korean traditional fermented seafood 'Jeotgal'.</title>
        <authorList>
            <person name="Yang A.-I."/>
            <person name="Shin N.-R."/>
        </authorList>
    </citation>
    <scope>NUCLEOTIDE SEQUENCE [LARGE SCALE GENOMIC DNA]</scope>
    <source>
        <strain evidence="1 2">KCTC3840</strain>
    </source>
</reference>
<dbReference type="EMBL" id="JAUBDH010000004">
    <property type="protein sequence ID" value="MDW0109831.1"/>
    <property type="molecule type" value="Genomic_DNA"/>
</dbReference>
<protein>
    <submittedName>
        <fullName evidence="1">Uncharacterized protein</fullName>
    </submittedName>
</protein>
<gene>
    <name evidence="1" type="ORF">QT716_07140</name>
</gene>
<organism evidence="1 2">
    <name type="scientific">Sporosarcina aquimarina</name>
    <dbReference type="NCBI Taxonomy" id="114975"/>
    <lineage>
        <taxon>Bacteria</taxon>
        <taxon>Bacillati</taxon>
        <taxon>Bacillota</taxon>
        <taxon>Bacilli</taxon>
        <taxon>Bacillales</taxon>
        <taxon>Caryophanaceae</taxon>
        <taxon>Sporosarcina</taxon>
    </lineage>
</organism>
<dbReference type="RefSeq" id="WP_317935393.1">
    <property type="nucleotide sequence ID" value="NZ_JAUBDH010000004.1"/>
</dbReference>
<evidence type="ECO:0000313" key="1">
    <source>
        <dbReference type="EMBL" id="MDW0109831.1"/>
    </source>
</evidence>
<keyword evidence="2" id="KW-1185">Reference proteome</keyword>